<evidence type="ECO:0000313" key="4">
    <source>
        <dbReference type="Proteomes" id="UP000562395"/>
    </source>
</evidence>
<evidence type="ECO:0000259" key="2">
    <source>
        <dbReference type="Pfam" id="PF00080"/>
    </source>
</evidence>
<dbReference type="EC" id="1.15.1.1" evidence="3"/>
<dbReference type="InterPro" id="IPR024134">
    <property type="entry name" value="SOD_Cu/Zn_/chaperone"/>
</dbReference>
<dbReference type="AlphaFoldDB" id="A0A7W6A1C1"/>
<dbReference type="SUPFAM" id="SSF49329">
    <property type="entry name" value="Cu,Zn superoxide dismutase-like"/>
    <property type="match status" value="1"/>
</dbReference>
<comment type="similarity">
    <text evidence="1">Belongs to the Cu-Zn superoxide dismutase family.</text>
</comment>
<dbReference type="Proteomes" id="UP000562395">
    <property type="component" value="Unassembled WGS sequence"/>
</dbReference>
<dbReference type="InterPro" id="IPR036423">
    <property type="entry name" value="SOD-like_Cu/Zn_dom_sf"/>
</dbReference>
<dbReference type="PROSITE" id="PS51257">
    <property type="entry name" value="PROKAR_LIPOPROTEIN"/>
    <property type="match status" value="1"/>
</dbReference>
<dbReference type="CDD" id="cd00305">
    <property type="entry name" value="Cu-Zn_Superoxide_Dismutase"/>
    <property type="match status" value="1"/>
</dbReference>
<organism evidence="3 4">
    <name type="scientific">Novosphingobium hassiacum</name>
    <dbReference type="NCBI Taxonomy" id="173676"/>
    <lineage>
        <taxon>Bacteria</taxon>
        <taxon>Pseudomonadati</taxon>
        <taxon>Pseudomonadota</taxon>
        <taxon>Alphaproteobacteria</taxon>
        <taxon>Sphingomonadales</taxon>
        <taxon>Sphingomonadaceae</taxon>
        <taxon>Novosphingobium</taxon>
    </lineage>
</organism>
<reference evidence="3 4" key="1">
    <citation type="submission" date="2020-08" db="EMBL/GenBank/DDBJ databases">
        <title>Genomic Encyclopedia of Type Strains, Phase IV (KMG-IV): sequencing the most valuable type-strain genomes for metagenomic binning, comparative biology and taxonomic classification.</title>
        <authorList>
            <person name="Goeker M."/>
        </authorList>
    </citation>
    <scope>NUCLEOTIDE SEQUENCE [LARGE SCALE GENOMIC DNA]</scope>
    <source>
        <strain evidence="3 4">DSM 14552</strain>
    </source>
</reference>
<dbReference type="PANTHER" id="PTHR10003">
    <property type="entry name" value="SUPEROXIDE DISMUTASE CU-ZN -RELATED"/>
    <property type="match status" value="1"/>
</dbReference>
<dbReference type="Gene3D" id="2.60.40.200">
    <property type="entry name" value="Superoxide dismutase, copper/zinc binding domain"/>
    <property type="match status" value="1"/>
</dbReference>
<keyword evidence="3" id="KW-0560">Oxidoreductase</keyword>
<protein>
    <submittedName>
        <fullName evidence="3">Cu-Zn family superoxide dismutase</fullName>
        <ecNumber evidence="3">1.15.1.1</ecNumber>
    </submittedName>
</protein>
<comment type="caution">
    <text evidence="3">The sequence shown here is derived from an EMBL/GenBank/DDBJ whole genome shotgun (WGS) entry which is preliminary data.</text>
</comment>
<feature type="domain" description="Superoxide dismutase copper/zinc binding" evidence="2">
    <location>
        <begin position="47"/>
        <end position="175"/>
    </location>
</feature>
<dbReference type="RefSeq" id="WP_183614886.1">
    <property type="nucleotide sequence ID" value="NZ_JACICY010000013.1"/>
</dbReference>
<evidence type="ECO:0000313" key="3">
    <source>
        <dbReference type="EMBL" id="MBB3862394.1"/>
    </source>
</evidence>
<dbReference type="Pfam" id="PF00080">
    <property type="entry name" value="Sod_Cu"/>
    <property type="match status" value="1"/>
</dbReference>
<dbReference type="GO" id="GO:0005507">
    <property type="term" value="F:copper ion binding"/>
    <property type="evidence" value="ECO:0007669"/>
    <property type="project" value="InterPro"/>
</dbReference>
<dbReference type="GO" id="GO:0004784">
    <property type="term" value="F:superoxide dismutase activity"/>
    <property type="evidence" value="ECO:0007669"/>
    <property type="project" value="UniProtKB-EC"/>
</dbReference>
<proteinExistence type="inferred from homology"/>
<sequence>MKMNLSMISLAAISALSGCSTMSGSETGDAALLARSTLSDAAGRGVGSAEITRTGSTLYLSASVTGQGAGDHGIHFHAVGKCEAPGFTTAGGHLNPSAHQHGNLNPAGPHLGDLPNMTVAADGSGSLKAPLIGVPADLIAAMFDADGTAIVFHAGPDDYKTDPSGNSGGRLACGVLERLAD</sequence>
<dbReference type="InterPro" id="IPR001424">
    <property type="entry name" value="SOD_Cu_Zn_dom"/>
</dbReference>
<evidence type="ECO:0000256" key="1">
    <source>
        <dbReference type="ARBA" id="ARBA00010457"/>
    </source>
</evidence>
<dbReference type="EMBL" id="JACICY010000013">
    <property type="protein sequence ID" value="MBB3862394.1"/>
    <property type="molecule type" value="Genomic_DNA"/>
</dbReference>
<gene>
    <name evidence="3" type="ORF">GGQ88_003694</name>
</gene>
<name>A0A7W6A1C1_9SPHN</name>
<accession>A0A7W6A1C1</accession>
<keyword evidence="4" id="KW-1185">Reference proteome</keyword>